<feature type="domain" description="PDZ" evidence="1">
    <location>
        <begin position="40"/>
        <end position="118"/>
    </location>
</feature>
<gene>
    <name evidence="2" type="ORF">METZ01_LOCUS24515</name>
</gene>
<dbReference type="PROSITE" id="PS50106">
    <property type="entry name" value="PDZ"/>
    <property type="match status" value="1"/>
</dbReference>
<dbReference type="InterPro" id="IPR001478">
    <property type="entry name" value="PDZ"/>
</dbReference>
<dbReference type="InterPro" id="IPR041489">
    <property type="entry name" value="PDZ_6"/>
</dbReference>
<evidence type="ECO:0000259" key="1">
    <source>
        <dbReference type="PROSITE" id="PS50106"/>
    </source>
</evidence>
<evidence type="ECO:0000313" key="2">
    <source>
        <dbReference type="EMBL" id="SUZ71661.1"/>
    </source>
</evidence>
<accession>A0A381PX55</accession>
<dbReference type="EMBL" id="UINC01001128">
    <property type="protein sequence ID" value="SUZ71661.1"/>
    <property type="molecule type" value="Genomic_DNA"/>
</dbReference>
<dbReference type="SUPFAM" id="SSF50156">
    <property type="entry name" value="PDZ domain-like"/>
    <property type="match status" value="2"/>
</dbReference>
<dbReference type="SMART" id="SM00228">
    <property type="entry name" value="PDZ"/>
    <property type="match status" value="2"/>
</dbReference>
<protein>
    <recommendedName>
        <fullName evidence="1">PDZ domain-containing protein</fullName>
    </recommendedName>
</protein>
<dbReference type="Gene3D" id="2.30.42.10">
    <property type="match status" value="2"/>
</dbReference>
<name>A0A381PX55_9ZZZZ</name>
<dbReference type="AlphaFoldDB" id="A0A381PX55"/>
<reference evidence="2" key="1">
    <citation type="submission" date="2018-05" db="EMBL/GenBank/DDBJ databases">
        <authorList>
            <person name="Lanie J.A."/>
            <person name="Ng W.-L."/>
            <person name="Kazmierczak K.M."/>
            <person name="Andrzejewski T.M."/>
            <person name="Davidsen T.M."/>
            <person name="Wayne K.J."/>
            <person name="Tettelin H."/>
            <person name="Glass J.I."/>
            <person name="Rusch D."/>
            <person name="Podicherti R."/>
            <person name="Tsui H.-C.T."/>
            <person name="Winkler M.E."/>
        </authorList>
    </citation>
    <scope>NUCLEOTIDE SEQUENCE</scope>
</reference>
<sequence>MIKLTKILQAMLLIICVSITGCISYDSALLVPSITMSAEDVILQKTGSENSTQLNFGLDVGLNESDSLVNVETLPGIRVRDTTINGPAYLAGIQAGDVILSVDDMETDHPDALLALQSQIDDQTEFIFKVRRNTIVFEATVTGSVMEQNSPARELYRADPLATRAGYVTELVTIRGQTEVAAARVTEFFPGSPLPGAGINIGDLVLAVNGAIVKSAQGLITKLNRDYELGEQVQFSIFDGQEIRITPIKLWDPGSRISRVSLGPLLQYNSSLSPRSSRLSLLDFWLFAVYSYNRTEGERAHSLFGFLNFTSDYGELVEVQD</sequence>
<dbReference type="Pfam" id="PF17820">
    <property type="entry name" value="PDZ_6"/>
    <property type="match status" value="1"/>
</dbReference>
<proteinExistence type="predicted"/>
<organism evidence="2">
    <name type="scientific">marine metagenome</name>
    <dbReference type="NCBI Taxonomy" id="408172"/>
    <lineage>
        <taxon>unclassified sequences</taxon>
        <taxon>metagenomes</taxon>
        <taxon>ecological metagenomes</taxon>
    </lineage>
</organism>
<dbReference type="InterPro" id="IPR036034">
    <property type="entry name" value="PDZ_sf"/>
</dbReference>
<dbReference type="PROSITE" id="PS51257">
    <property type="entry name" value="PROKAR_LIPOPROTEIN"/>
    <property type="match status" value="1"/>
</dbReference>